<dbReference type="Proteomes" id="UP001169719">
    <property type="component" value="Unassembled WGS sequence"/>
</dbReference>
<keyword evidence="3" id="KW-0238">DNA-binding</keyword>
<dbReference type="SUPFAM" id="SSF53850">
    <property type="entry name" value="Periplasmic binding protein-like II"/>
    <property type="match status" value="1"/>
</dbReference>
<dbReference type="PANTHER" id="PTHR30537">
    <property type="entry name" value="HTH-TYPE TRANSCRIPTIONAL REGULATOR"/>
    <property type="match status" value="1"/>
</dbReference>
<dbReference type="InterPro" id="IPR036390">
    <property type="entry name" value="WH_DNA-bd_sf"/>
</dbReference>
<dbReference type="InterPro" id="IPR036388">
    <property type="entry name" value="WH-like_DNA-bd_sf"/>
</dbReference>
<dbReference type="Gene3D" id="1.10.10.10">
    <property type="entry name" value="Winged helix-like DNA-binding domain superfamily/Winged helix DNA-binding domain"/>
    <property type="match status" value="1"/>
</dbReference>
<dbReference type="EMBL" id="JAUEOZ010000002">
    <property type="protein sequence ID" value="MDN2483109.1"/>
    <property type="molecule type" value="Genomic_DNA"/>
</dbReference>
<keyword evidence="4" id="KW-0804">Transcription</keyword>
<dbReference type="Pfam" id="PF00126">
    <property type="entry name" value="HTH_1"/>
    <property type="match status" value="1"/>
</dbReference>
<evidence type="ECO:0000313" key="7">
    <source>
        <dbReference type="Proteomes" id="UP001169719"/>
    </source>
</evidence>
<evidence type="ECO:0000256" key="1">
    <source>
        <dbReference type="ARBA" id="ARBA00009437"/>
    </source>
</evidence>
<dbReference type="RefSeq" id="WP_289963169.1">
    <property type="nucleotide sequence ID" value="NZ_JAUEOZ010000002.1"/>
</dbReference>
<sequence>MKTRSDDLEILIAVVDAGGFSSAAEMLEIQVAKVSRAVTRIESQLGITILNRTTRRVELTEEGRQFVDKVRLGLATLNSAEEEVVSRGELPKGKLRVDAASPFIFHQLIPLIKGFKQNYPDIELELTSNEGFVDLLEKKTDIAIRIGKLTDSTLHARSLGKSELFIVASKDYLATRGVPTTREEIEQHDLLGFSGVKVLNHWPIDGGLTIQPTFTASNGETVRQMTLDGNGISCLSGFMVKKDIEEGRLVALFEQNKTTNTGRELVNAVYYKSSNLARRITAFIDYIQPRLTL</sequence>
<dbReference type="InterPro" id="IPR058163">
    <property type="entry name" value="LysR-type_TF_proteobact-type"/>
</dbReference>
<evidence type="ECO:0000256" key="2">
    <source>
        <dbReference type="ARBA" id="ARBA00023015"/>
    </source>
</evidence>
<feature type="domain" description="HTH lysR-type" evidence="5">
    <location>
        <begin position="1"/>
        <end position="60"/>
    </location>
</feature>
<name>A0ABT7Y5V1_9VIBR</name>
<evidence type="ECO:0000259" key="5">
    <source>
        <dbReference type="PROSITE" id="PS50931"/>
    </source>
</evidence>
<protein>
    <submittedName>
        <fullName evidence="6">LysR family transcriptional regulator</fullName>
    </submittedName>
</protein>
<dbReference type="PANTHER" id="PTHR30537:SF20">
    <property type="entry name" value="TRANSCRIPTIONAL REGULATORY PROTEIN"/>
    <property type="match status" value="1"/>
</dbReference>
<dbReference type="InterPro" id="IPR005119">
    <property type="entry name" value="LysR_subst-bd"/>
</dbReference>
<keyword evidence="7" id="KW-1185">Reference proteome</keyword>
<evidence type="ECO:0000313" key="6">
    <source>
        <dbReference type="EMBL" id="MDN2483109.1"/>
    </source>
</evidence>
<dbReference type="Gene3D" id="3.40.190.10">
    <property type="entry name" value="Periplasmic binding protein-like II"/>
    <property type="match status" value="2"/>
</dbReference>
<proteinExistence type="inferred from homology"/>
<organism evidence="6 7">
    <name type="scientific">Vibrio agarivorans</name>
    <dbReference type="NCBI Taxonomy" id="153622"/>
    <lineage>
        <taxon>Bacteria</taxon>
        <taxon>Pseudomonadati</taxon>
        <taxon>Pseudomonadota</taxon>
        <taxon>Gammaproteobacteria</taxon>
        <taxon>Vibrionales</taxon>
        <taxon>Vibrionaceae</taxon>
        <taxon>Vibrio</taxon>
    </lineage>
</organism>
<dbReference type="Pfam" id="PF03466">
    <property type="entry name" value="LysR_substrate"/>
    <property type="match status" value="1"/>
</dbReference>
<reference evidence="6" key="1">
    <citation type="submission" date="2024-05" db="EMBL/GenBank/DDBJ databases">
        <title>Genome Sequences of Four Agar- Degrading Marine Bacteria.</title>
        <authorList>
            <person name="Phillips E.K."/>
            <person name="Shaffer J.C."/>
            <person name="Henson M.W."/>
            <person name="Temperton B."/>
            <person name="Thrash C.J."/>
            <person name="Martin M.O."/>
        </authorList>
    </citation>
    <scope>NUCLEOTIDE SEQUENCE</scope>
    <source>
        <strain evidence="6">EKP203</strain>
    </source>
</reference>
<evidence type="ECO:0000256" key="4">
    <source>
        <dbReference type="ARBA" id="ARBA00023163"/>
    </source>
</evidence>
<dbReference type="PROSITE" id="PS50931">
    <property type="entry name" value="HTH_LYSR"/>
    <property type="match status" value="1"/>
</dbReference>
<comment type="caution">
    <text evidence="6">The sequence shown here is derived from an EMBL/GenBank/DDBJ whole genome shotgun (WGS) entry which is preliminary data.</text>
</comment>
<gene>
    <name evidence="6" type="ORF">QWJ08_17330</name>
</gene>
<dbReference type="SUPFAM" id="SSF46785">
    <property type="entry name" value="Winged helix' DNA-binding domain"/>
    <property type="match status" value="1"/>
</dbReference>
<comment type="similarity">
    <text evidence="1">Belongs to the LysR transcriptional regulatory family.</text>
</comment>
<keyword evidence="2" id="KW-0805">Transcription regulation</keyword>
<evidence type="ECO:0000256" key="3">
    <source>
        <dbReference type="ARBA" id="ARBA00023125"/>
    </source>
</evidence>
<accession>A0ABT7Y5V1</accession>
<dbReference type="InterPro" id="IPR000847">
    <property type="entry name" value="LysR_HTH_N"/>
</dbReference>